<protein>
    <submittedName>
        <fullName evidence="5">UDP-glycosyltransferase 83A1-like</fullName>
    </submittedName>
</protein>
<dbReference type="PANTHER" id="PTHR11926:SF1412">
    <property type="entry name" value="UDP-GLYCOSYLTRANSFERASE 83A1-LIKE"/>
    <property type="match status" value="1"/>
</dbReference>
<dbReference type="FunFam" id="3.40.50.2000:FF:000056">
    <property type="entry name" value="Glycosyltransferase"/>
    <property type="match status" value="1"/>
</dbReference>
<gene>
    <name evidence="5" type="primary">LOC111489540</name>
</gene>
<comment type="similarity">
    <text evidence="1">Belongs to the UDP-glycosyltransferase family.</text>
</comment>
<dbReference type="RefSeq" id="XP_022993589.1">
    <property type="nucleotide sequence ID" value="XM_023137821.1"/>
</dbReference>
<dbReference type="OrthoDB" id="5835829at2759"/>
<dbReference type="InterPro" id="IPR002213">
    <property type="entry name" value="UDP_glucos_trans"/>
</dbReference>
<dbReference type="Gene3D" id="3.40.50.2000">
    <property type="entry name" value="Glycogen Phosphorylase B"/>
    <property type="match status" value="2"/>
</dbReference>
<dbReference type="SUPFAM" id="SSF53756">
    <property type="entry name" value="UDP-Glycosyltransferase/glycogen phosphorylase"/>
    <property type="match status" value="1"/>
</dbReference>
<evidence type="ECO:0000259" key="3">
    <source>
        <dbReference type="Pfam" id="PF26168"/>
    </source>
</evidence>
<dbReference type="AlphaFoldDB" id="A0A6J1K0L2"/>
<evidence type="ECO:0000256" key="2">
    <source>
        <dbReference type="ARBA" id="ARBA00022679"/>
    </source>
</evidence>
<reference evidence="5" key="1">
    <citation type="submission" date="2025-08" db="UniProtKB">
        <authorList>
            <consortium name="RefSeq"/>
        </authorList>
    </citation>
    <scope>IDENTIFICATION</scope>
    <source>
        <tissue evidence="5">Young leaves</tissue>
    </source>
</reference>
<keyword evidence="2" id="KW-0808">Transferase</keyword>
<feature type="domain" description="Glycosyltransferase N-terminal" evidence="3">
    <location>
        <begin position="45"/>
        <end position="77"/>
    </location>
</feature>
<organism evidence="4 5">
    <name type="scientific">Cucurbita maxima</name>
    <name type="common">Pumpkin</name>
    <name type="synonym">Winter squash</name>
    <dbReference type="NCBI Taxonomy" id="3661"/>
    <lineage>
        <taxon>Eukaryota</taxon>
        <taxon>Viridiplantae</taxon>
        <taxon>Streptophyta</taxon>
        <taxon>Embryophyta</taxon>
        <taxon>Tracheophyta</taxon>
        <taxon>Spermatophyta</taxon>
        <taxon>Magnoliopsida</taxon>
        <taxon>eudicotyledons</taxon>
        <taxon>Gunneridae</taxon>
        <taxon>Pentapetalae</taxon>
        <taxon>rosids</taxon>
        <taxon>fabids</taxon>
        <taxon>Cucurbitales</taxon>
        <taxon>Cucurbitaceae</taxon>
        <taxon>Cucurbiteae</taxon>
        <taxon>Cucurbita</taxon>
    </lineage>
</organism>
<dbReference type="Proteomes" id="UP000504608">
    <property type="component" value="Unplaced"/>
</dbReference>
<name>A0A6J1K0L2_CUCMA</name>
<sequence length="493" mass="54965">MGHTNMLPSLPSPVYKLREIGNNDNRETPELRRTTIMVEKKGGRVVVIPFPAQGHVNPLMHISKGLAKQGIKITMINTHFIHSKLLAAMGQNMDQILGPNVELLGLPDGFPLHENRDDIHKLFVDTMNNLKPQFEKLLAKMNTEQDGGLACAIVDMSMGWVLEIAASLGVKGAIFTPFTAAHSVLNLSLNELIESGIMTPEGIPVEEKTIELESLGTPSMIHTSDLPWRRVPFKNSQKILFDHLVRVQRGCHYAKWYILIAPHVLEPQVVSLNPKLLTIGPLIATEAGQLWKEDDSCIHWLDQQPAGSVVYMGFGSSTAFSREQFEEIAMGMELTERPFLWVVRQGTEHQLPAGFKGKKGKIVSWVSQQKVLNHPSVGVFMSHCGWNSVIEGVSSGLPFVCWPYVGDHFLNMKYVTEIWKVGIGFEREVNGVVSRWEIKKKVELVAGNEETKGRSRALAEDIGRCWEGADAPSALNFARLVRWAKQGDDDDDD</sequence>
<dbReference type="GO" id="GO:0080044">
    <property type="term" value="F:quercetin 7-O-glucosyltransferase activity"/>
    <property type="evidence" value="ECO:0007669"/>
    <property type="project" value="TreeGrafter"/>
</dbReference>
<dbReference type="CDD" id="cd03784">
    <property type="entry name" value="GT1_Gtf-like"/>
    <property type="match status" value="1"/>
</dbReference>
<evidence type="ECO:0000256" key="1">
    <source>
        <dbReference type="ARBA" id="ARBA00009995"/>
    </source>
</evidence>
<evidence type="ECO:0000313" key="5">
    <source>
        <dbReference type="RefSeq" id="XP_022993589.1"/>
    </source>
</evidence>
<dbReference type="Pfam" id="PF00201">
    <property type="entry name" value="UDPGT"/>
    <property type="match status" value="1"/>
</dbReference>
<dbReference type="Pfam" id="PF26168">
    <property type="entry name" value="Glyco_transf_N"/>
    <property type="match status" value="1"/>
</dbReference>
<proteinExistence type="inferred from homology"/>
<keyword evidence="4" id="KW-1185">Reference proteome</keyword>
<dbReference type="KEGG" id="cmax:111489540"/>
<dbReference type="GO" id="GO:0080043">
    <property type="term" value="F:quercetin 3-O-glucosyltransferase activity"/>
    <property type="evidence" value="ECO:0007669"/>
    <property type="project" value="TreeGrafter"/>
</dbReference>
<dbReference type="PANTHER" id="PTHR11926">
    <property type="entry name" value="GLUCOSYL/GLUCURONOSYL TRANSFERASES"/>
    <property type="match status" value="1"/>
</dbReference>
<dbReference type="InterPro" id="IPR058980">
    <property type="entry name" value="Glyco_transf_N"/>
</dbReference>
<evidence type="ECO:0000313" key="4">
    <source>
        <dbReference type="Proteomes" id="UP000504608"/>
    </source>
</evidence>
<accession>A0A6J1K0L2</accession>
<dbReference type="GeneID" id="111489540"/>